<dbReference type="SMART" id="SM00283">
    <property type="entry name" value="MA"/>
    <property type="match status" value="1"/>
</dbReference>
<dbReference type="EMBL" id="CP002205">
    <property type="protein sequence ID" value="ADN08120.1"/>
    <property type="molecule type" value="Genomic_DNA"/>
</dbReference>
<dbReference type="STRING" id="563040.Saut_0071"/>
<dbReference type="KEGG" id="sua:Saut_0071"/>
<dbReference type="PANTHER" id="PTHR32089:SF112">
    <property type="entry name" value="LYSOZYME-LIKE PROTEIN-RELATED"/>
    <property type="match status" value="1"/>
</dbReference>
<gene>
    <name evidence="5" type="ordered locus">Saut_0071</name>
</gene>
<dbReference type="CDD" id="cd11386">
    <property type="entry name" value="MCP_signal"/>
    <property type="match status" value="1"/>
</dbReference>
<name>E0USU3_SULAO</name>
<organism evidence="5 6">
    <name type="scientific">Sulfurimonas autotrophica (strain ATCC BAA-671 / DSM 16294 / JCM 11897 / OK10)</name>
    <dbReference type="NCBI Taxonomy" id="563040"/>
    <lineage>
        <taxon>Bacteria</taxon>
        <taxon>Pseudomonadati</taxon>
        <taxon>Campylobacterota</taxon>
        <taxon>Epsilonproteobacteria</taxon>
        <taxon>Campylobacterales</taxon>
        <taxon>Sulfurimonadaceae</taxon>
        <taxon>Sulfurimonas</taxon>
    </lineage>
</organism>
<keyword evidence="6" id="KW-1185">Reference proteome</keyword>
<dbReference type="Pfam" id="PF13682">
    <property type="entry name" value="CZB"/>
    <property type="match status" value="1"/>
</dbReference>
<evidence type="ECO:0000313" key="5">
    <source>
        <dbReference type="EMBL" id="ADN08120.1"/>
    </source>
</evidence>
<dbReference type="Pfam" id="PF00015">
    <property type="entry name" value="MCPsignal"/>
    <property type="match status" value="1"/>
</dbReference>
<dbReference type="Gene3D" id="1.20.120.30">
    <property type="entry name" value="Aspartate receptor, ligand-binding domain"/>
    <property type="match status" value="1"/>
</dbReference>
<dbReference type="InterPro" id="IPR025991">
    <property type="entry name" value="Chemoreceptor_zinc-bind_dom"/>
</dbReference>
<evidence type="ECO:0000313" key="6">
    <source>
        <dbReference type="Proteomes" id="UP000007803"/>
    </source>
</evidence>
<keyword evidence="3" id="KW-0472">Membrane</keyword>
<reference evidence="6" key="1">
    <citation type="journal article" date="2010" name="Stand. Genomic Sci.">
        <title>Complete genome sequence of Sulfurimonas autotrophica type strain (OK10).</title>
        <authorList>
            <person name="Sikorski J."/>
            <person name="Munk C."/>
            <person name="Lapidus A."/>
            <person name="Djao O."/>
            <person name="Lucas S."/>
            <person name="Glavina Del Rio T."/>
            <person name="Nolan M."/>
            <person name="Tice H."/>
            <person name="Han C."/>
            <person name="Cheng J."/>
            <person name="Tapia R."/>
            <person name="Goodwin L."/>
            <person name="Pitluck S."/>
            <person name="Liolios K."/>
            <person name="Ivanova N."/>
            <person name="Mavromatis K."/>
            <person name="Mikhailova N."/>
            <person name="Pati A."/>
            <person name="Sims D."/>
            <person name="Meincke L."/>
            <person name="Brettin T."/>
            <person name="Detter J."/>
            <person name="Chen A."/>
            <person name="Palaniappan K."/>
            <person name="Land M."/>
            <person name="Hauser L."/>
            <person name="Chang Y."/>
            <person name="Jeffries C."/>
            <person name="Rohde M."/>
            <person name="Lang E."/>
            <person name="Spring S."/>
            <person name="Goker M."/>
            <person name="Woyke T."/>
            <person name="Bristow J."/>
            <person name="Eisen J."/>
            <person name="Markowitz V."/>
            <person name="Hugenholtz P."/>
            <person name="Kyrpides N."/>
            <person name="Klenk H."/>
        </authorList>
    </citation>
    <scope>NUCLEOTIDE SEQUENCE [LARGE SCALE GENOMIC DNA]</scope>
    <source>
        <strain evidence="6">ATCC BAA-671 / DSM 16294 / JCM 11897 / OK10</strain>
    </source>
</reference>
<protein>
    <submittedName>
        <fullName evidence="5">Methyl-accepting chemotaxis sensory transducer</fullName>
    </submittedName>
</protein>
<dbReference type="Proteomes" id="UP000007803">
    <property type="component" value="Chromosome"/>
</dbReference>
<proteinExistence type="predicted"/>
<dbReference type="Gene3D" id="1.10.287.950">
    <property type="entry name" value="Methyl-accepting chemotaxis protein"/>
    <property type="match status" value="1"/>
</dbReference>
<sequence length="478" mass="52537">MMNTSSLFKNNQALVLFASLIGVGIYALFSASYILGALVFIIVIATLFIPSAATAKNSTILDNAEKILTDAAQGKLEGRITHIPNDDSRDAKIAWAVNNMLDQIEAFMRDTETTIEAASVGKTYRHTYPQGLHGLFHNTSEKVKKAIKSIANGYRTKMLGELSHEFTNLGGGIGEGLAIIQTDLTSSSNEAKEIVDVSQQTAEQATGSLNSVLEIGQRLNTLVELISSSHEGIVNLEGRSRDISEVVGLIKDIADQTNLLALNAAIEAARAGEHGRGFAVVADEVRKLAERTQKATTEIEINISTLQQEANDMRGNSDEISTIAQESNEVIHEFENTFSELNEQANSAHTTAIGIQNRLFTTLVKVDHILFKSNAYSTVLNEDADKEFPDHKHCRMGKWYLGIGQERFGNTSAFRKMDVPHATVHDNVAKNMAYVKEGSILKANHPQIITDNFRVMENASHELFKDLDLMLEEYEQKG</sequence>
<dbReference type="GO" id="GO:0016020">
    <property type="term" value="C:membrane"/>
    <property type="evidence" value="ECO:0007669"/>
    <property type="project" value="InterPro"/>
</dbReference>
<dbReference type="SUPFAM" id="SSF58104">
    <property type="entry name" value="Methyl-accepting chemotaxis protein (MCP) signaling domain"/>
    <property type="match status" value="1"/>
</dbReference>
<evidence type="ECO:0000256" key="3">
    <source>
        <dbReference type="SAM" id="Phobius"/>
    </source>
</evidence>
<dbReference type="PANTHER" id="PTHR32089">
    <property type="entry name" value="METHYL-ACCEPTING CHEMOTAXIS PROTEIN MCPB"/>
    <property type="match status" value="1"/>
</dbReference>
<feature type="domain" description="Methyl-accepting transducer" evidence="4">
    <location>
        <begin position="180"/>
        <end position="347"/>
    </location>
</feature>
<feature type="transmembrane region" description="Helical" evidence="3">
    <location>
        <begin position="12"/>
        <end position="29"/>
    </location>
</feature>
<evidence type="ECO:0000256" key="2">
    <source>
        <dbReference type="PROSITE-ProRule" id="PRU00284"/>
    </source>
</evidence>
<dbReference type="PROSITE" id="PS50111">
    <property type="entry name" value="CHEMOTAXIS_TRANSDUC_2"/>
    <property type="match status" value="1"/>
</dbReference>
<dbReference type="AlphaFoldDB" id="E0USU3"/>
<dbReference type="HOGENOM" id="CLU_000445_21_3_7"/>
<keyword evidence="3" id="KW-0812">Transmembrane</keyword>
<dbReference type="InterPro" id="IPR004089">
    <property type="entry name" value="MCPsignal_dom"/>
</dbReference>
<dbReference type="GO" id="GO:0007165">
    <property type="term" value="P:signal transduction"/>
    <property type="evidence" value="ECO:0007669"/>
    <property type="project" value="UniProtKB-KW"/>
</dbReference>
<keyword evidence="1 2" id="KW-0807">Transducer</keyword>
<keyword evidence="3" id="KW-1133">Transmembrane helix</keyword>
<accession>E0USU3</accession>
<evidence type="ECO:0000259" key="4">
    <source>
        <dbReference type="PROSITE" id="PS50111"/>
    </source>
</evidence>
<evidence type="ECO:0000256" key="1">
    <source>
        <dbReference type="ARBA" id="ARBA00023224"/>
    </source>
</evidence>
<dbReference type="eggNOG" id="COG0840">
    <property type="taxonomic scope" value="Bacteria"/>
</dbReference>